<evidence type="ECO:0000313" key="6">
    <source>
        <dbReference type="EMBL" id="PIQ74942.1"/>
    </source>
</evidence>
<dbReference type="GO" id="GO:0003677">
    <property type="term" value="F:DNA binding"/>
    <property type="evidence" value="ECO:0007669"/>
    <property type="project" value="UniProtKB-KW"/>
</dbReference>
<dbReference type="InterPro" id="IPR000198">
    <property type="entry name" value="RhoGAP_dom"/>
</dbReference>
<proteinExistence type="predicted"/>
<evidence type="ECO:0000259" key="4">
    <source>
        <dbReference type="PROSITE" id="PS50238"/>
    </source>
</evidence>
<evidence type="ECO:0000259" key="5">
    <source>
        <dbReference type="PROSITE" id="PS50987"/>
    </source>
</evidence>
<dbReference type="InterPro" id="IPR011991">
    <property type="entry name" value="ArsR-like_HTH"/>
</dbReference>
<dbReference type="Gene3D" id="1.10.10.10">
    <property type="entry name" value="Winged helix-like DNA-binding domain superfamily/Winged helix DNA-binding domain"/>
    <property type="match status" value="1"/>
</dbReference>
<organism evidence="6 7">
    <name type="scientific">Candidatus Portnoybacteria bacterium CG11_big_fil_rev_8_21_14_0_20_40_15</name>
    <dbReference type="NCBI Taxonomy" id="1974817"/>
    <lineage>
        <taxon>Bacteria</taxon>
        <taxon>Candidatus Portnoyibacteriota</taxon>
    </lineage>
</organism>
<keyword evidence="2" id="KW-0238">DNA-binding</keyword>
<dbReference type="SMART" id="SM00418">
    <property type="entry name" value="HTH_ARSR"/>
    <property type="match status" value="1"/>
</dbReference>
<dbReference type="AlphaFoldDB" id="A0A2H0KS17"/>
<accession>A0A2H0KS17</accession>
<dbReference type="NCBIfam" id="NF033788">
    <property type="entry name" value="HTH_metalloreg"/>
    <property type="match status" value="1"/>
</dbReference>
<dbReference type="CDD" id="cd00090">
    <property type="entry name" value="HTH_ARSR"/>
    <property type="match status" value="1"/>
</dbReference>
<dbReference type="GO" id="GO:0007165">
    <property type="term" value="P:signal transduction"/>
    <property type="evidence" value="ECO:0007669"/>
    <property type="project" value="InterPro"/>
</dbReference>
<dbReference type="InterPro" id="IPR051081">
    <property type="entry name" value="HTH_MetalResp_TranReg"/>
</dbReference>
<reference evidence="6 7" key="1">
    <citation type="submission" date="2017-09" db="EMBL/GenBank/DDBJ databases">
        <title>Depth-based differentiation of microbial function through sediment-hosted aquifers and enrichment of novel symbionts in the deep terrestrial subsurface.</title>
        <authorList>
            <person name="Probst A.J."/>
            <person name="Ladd B."/>
            <person name="Jarett J.K."/>
            <person name="Geller-Mcgrath D.E."/>
            <person name="Sieber C.M."/>
            <person name="Emerson J.B."/>
            <person name="Anantharaman K."/>
            <person name="Thomas B.C."/>
            <person name="Malmstrom R."/>
            <person name="Stieglmeier M."/>
            <person name="Klingl A."/>
            <person name="Woyke T."/>
            <person name="Ryan C.M."/>
            <person name="Banfield J.F."/>
        </authorList>
    </citation>
    <scope>NUCLEOTIDE SEQUENCE [LARGE SCALE GENOMIC DNA]</scope>
    <source>
        <strain evidence="6">CG11_big_fil_rev_8_21_14_0_20_40_15</strain>
    </source>
</reference>
<dbReference type="Proteomes" id="UP000229317">
    <property type="component" value="Unassembled WGS sequence"/>
</dbReference>
<gene>
    <name evidence="6" type="ORF">COV84_03805</name>
</gene>
<comment type="caution">
    <text evidence="6">The sequence shown here is derived from an EMBL/GenBank/DDBJ whole genome shotgun (WGS) entry which is preliminary data.</text>
</comment>
<name>A0A2H0KS17_9BACT</name>
<evidence type="ECO:0000256" key="1">
    <source>
        <dbReference type="ARBA" id="ARBA00023015"/>
    </source>
</evidence>
<protein>
    <recommendedName>
        <fullName evidence="8">HTH arsR-type domain-containing protein</fullName>
    </recommendedName>
</protein>
<dbReference type="EMBL" id="PCVO01000058">
    <property type="protein sequence ID" value="PIQ74942.1"/>
    <property type="molecule type" value="Genomic_DNA"/>
</dbReference>
<sequence>MTEKELEKVLKALANKRRLAILKYLKTRRQASVGEIAGAIKLSFRATSKHLLLLSAVDILDKEQQGLQIYYRLADSLPSASKAIVSLV</sequence>
<dbReference type="SUPFAM" id="SSF46785">
    <property type="entry name" value="Winged helix' DNA-binding domain"/>
    <property type="match status" value="1"/>
</dbReference>
<dbReference type="PANTHER" id="PTHR33154">
    <property type="entry name" value="TRANSCRIPTIONAL REGULATOR, ARSR FAMILY"/>
    <property type="match status" value="1"/>
</dbReference>
<evidence type="ECO:0000256" key="2">
    <source>
        <dbReference type="ARBA" id="ARBA00023125"/>
    </source>
</evidence>
<keyword evidence="1" id="KW-0805">Transcription regulation</keyword>
<dbReference type="InterPro" id="IPR036390">
    <property type="entry name" value="WH_DNA-bd_sf"/>
</dbReference>
<keyword evidence="3" id="KW-0804">Transcription</keyword>
<dbReference type="PRINTS" id="PR00778">
    <property type="entry name" value="HTHARSR"/>
</dbReference>
<dbReference type="InterPro" id="IPR001845">
    <property type="entry name" value="HTH_ArsR_DNA-bd_dom"/>
</dbReference>
<feature type="domain" description="Rho-GAP" evidence="4">
    <location>
        <begin position="1"/>
        <end position="88"/>
    </location>
</feature>
<feature type="domain" description="HTH arsR-type" evidence="5">
    <location>
        <begin position="1"/>
        <end position="88"/>
    </location>
</feature>
<evidence type="ECO:0000256" key="3">
    <source>
        <dbReference type="ARBA" id="ARBA00023163"/>
    </source>
</evidence>
<dbReference type="GO" id="GO:0003700">
    <property type="term" value="F:DNA-binding transcription factor activity"/>
    <property type="evidence" value="ECO:0007669"/>
    <property type="project" value="InterPro"/>
</dbReference>
<dbReference type="PROSITE" id="PS50238">
    <property type="entry name" value="RHOGAP"/>
    <property type="match status" value="1"/>
</dbReference>
<dbReference type="PANTHER" id="PTHR33154:SF33">
    <property type="entry name" value="TRANSCRIPTIONAL REPRESSOR SDPR"/>
    <property type="match status" value="1"/>
</dbReference>
<evidence type="ECO:0008006" key="8">
    <source>
        <dbReference type="Google" id="ProtNLM"/>
    </source>
</evidence>
<evidence type="ECO:0000313" key="7">
    <source>
        <dbReference type="Proteomes" id="UP000229317"/>
    </source>
</evidence>
<dbReference type="InterPro" id="IPR036388">
    <property type="entry name" value="WH-like_DNA-bd_sf"/>
</dbReference>
<dbReference type="PROSITE" id="PS50987">
    <property type="entry name" value="HTH_ARSR_2"/>
    <property type="match status" value="1"/>
</dbReference>